<evidence type="ECO:0000256" key="7">
    <source>
        <dbReference type="ARBA" id="ARBA00022982"/>
    </source>
</evidence>
<evidence type="ECO:0000256" key="6">
    <source>
        <dbReference type="ARBA" id="ARBA00022827"/>
    </source>
</evidence>
<evidence type="ECO:0000256" key="12">
    <source>
        <dbReference type="PIRSR" id="PIRSR006816-2"/>
    </source>
</evidence>
<keyword evidence="7" id="KW-0249">Electron transport</keyword>
<dbReference type="Pfam" id="PF10418">
    <property type="entry name" value="DHODB_Fe-S_bind"/>
    <property type="match status" value="1"/>
</dbReference>
<accession>A0A917FK39</accession>
<evidence type="ECO:0000256" key="1">
    <source>
        <dbReference type="ARBA" id="ARBA00006422"/>
    </source>
</evidence>
<sequence length="296" mass="31946">MRGSAIIPLPRRDVAVPRVPAEDATAPNSTWRPTIVAEAGEVIRHEAVNAEYRHIVVACGPEAAAARPGQFFQLLCPQPPGEQPFLRRPMSVYGVDADAGTVEFLYKITGAGTRGLATLRVGDRLDVMGPLGVGFHLDPTWKQIVTVGRGAGLATLAPLIEAARANGTNVTAVVSARRLDLLVRSSRFPSHGVDVVEVTDEEQTSGPANVERILRRSIAEGRCDALFTCGSSRLLRVLQRLAVEFNLPGQVALEQQMACGIGLCYCCVRDFNVDGQIVSRRVCWDGPVFDIREALP</sequence>
<dbReference type="PANTHER" id="PTHR43513">
    <property type="entry name" value="DIHYDROOROTATE DEHYDROGENASE B (NAD(+)), ELECTRON TRANSFER SUBUNIT"/>
    <property type="match status" value="1"/>
</dbReference>
<dbReference type="GO" id="GO:0046872">
    <property type="term" value="F:metal ion binding"/>
    <property type="evidence" value="ECO:0007669"/>
    <property type="project" value="UniProtKB-KW"/>
</dbReference>
<dbReference type="GO" id="GO:0051537">
    <property type="term" value="F:2 iron, 2 sulfur cluster binding"/>
    <property type="evidence" value="ECO:0007669"/>
    <property type="project" value="UniProtKB-KW"/>
</dbReference>
<feature type="binding site" evidence="12">
    <location>
        <position position="259"/>
    </location>
    <ligand>
        <name>[2Fe-2S] cluster</name>
        <dbReference type="ChEBI" id="CHEBI:190135"/>
    </ligand>
</feature>
<organism evidence="14 15">
    <name type="scientific">Azorhizobium oxalatiphilum</name>
    <dbReference type="NCBI Taxonomy" id="980631"/>
    <lineage>
        <taxon>Bacteria</taxon>
        <taxon>Pseudomonadati</taxon>
        <taxon>Pseudomonadota</taxon>
        <taxon>Alphaproteobacteria</taxon>
        <taxon>Hyphomicrobiales</taxon>
        <taxon>Xanthobacteraceae</taxon>
        <taxon>Azorhizobium</taxon>
    </lineage>
</organism>
<dbReference type="Gene3D" id="2.40.30.10">
    <property type="entry name" value="Translation factors"/>
    <property type="match status" value="1"/>
</dbReference>
<dbReference type="EMBL" id="BMCT01000011">
    <property type="protein sequence ID" value="GGF85749.1"/>
    <property type="molecule type" value="Genomic_DNA"/>
</dbReference>
<comment type="cofactor">
    <cofactor evidence="12">
        <name>[2Fe-2S] cluster</name>
        <dbReference type="ChEBI" id="CHEBI:190135"/>
    </cofactor>
    <text evidence="12">Binds 1 [2Fe-2S] cluster per subunit.</text>
</comment>
<proteinExistence type="inferred from homology"/>
<keyword evidence="3 11" id="KW-0285">Flavoprotein</keyword>
<evidence type="ECO:0000259" key="13">
    <source>
        <dbReference type="PROSITE" id="PS51384"/>
    </source>
</evidence>
<dbReference type="InterPro" id="IPR037117">
    <property type="entry name" value="Dihydroorotate_DH_ele_sf"/>
</dbReference>
<dbReference type="GO" id="GO:0050660">
    <property type="term" value="F:flavin adenine dinucleotide binding"/>
    <property type="evidence" value="ECO:0007669"/>
    <property type="project" value="InterPro"/>
</dbReference>
<dbReference type="GO" id="GO:0016491">
    <property type="term" value="F:oxidoreductase activity"/>
    <property type="evidence" value="ECO:0007669"/>
    <property type="project" value="InterPro"/>
</dbReference>
<comment type="cofactor">
    <cofactor evidence="11">
        <name>FAD</name>
        <dbReference type="ChEBI" id="CHEBI:57692"/>
    </cofactor>
    <text evidence="11">Binds 1 FAD per subunit.</text>
</comment>
<gene>
    <name evidence="14" type="primary">pyrK</name>
    <name evidence="14" type="ORF">GCM10007301_51990</name>
</gene>
<feature type="binding site" evidence="12">
    <location>
        <position position="264"/>
    </location>
    <ligand>
        <name>[2Fe-2S] cluster</name>
        <dbReference type="ChEBI" id="CHEBI:190135"/>
    </ligand>
</feature>
<evidence type="ECO:0000256" key="11">
    <source>
        <dbReference type="PIRSR" id="PIRSR006816-1"/>
    </source>
</evidence>
<dbReference type="InterPro" id="IPR012165">
    <property type="entry name" value="Cyt_c3_hydrogenase_gsu"/>
</dbReference>
<dbReference type="CDD" id="cd06218">
    <property type="entry name" value="DHOD_e_trans"/>
    <property type="match status" value="1"/>
</dbReference>
<dbReference type="Gene3D" id="3.40.50.80">
    <property type="entry name" value="Nucleotide-binding domain of ferredoxin-NADP reductase (FNR) module"/>
    <property type="match status" value="1"/>
</dbReference>
<dbReference type="Proteomes" id="UP000606044">
    <property type="component" value="Unassembled WGS sequence"/>
</dbReference>
<dbReference type="AlphaFoldDB" id="A0A917FK39"/>
<dbReference type="GO" id="GO:0006221">
    <property type="term" value="P:pyrimidine nucleotide biosynthetic process"/>
    <property type="evidence" value="ECO:0007669"/>
    <property type="project" value="InterPro"/>
</dbReference>
<name>A0A917FK39_9HYPH</name>
<reference evidence="14" key="2">
    <citation type="submission" date="2020-09" db="EMBL/GenBank/DDBJ databases">
        <authorList>
            <person name="Sun Q."/>
            <person name="Sedlacek I."/>
        </authorList>
    </citation>
    <scope>NUCLEOTIDE SEQUENCE</scope>
    <source>
        <strain evidence="14">CCM 7897</strain>
    </source>
</reference>
<dbReference type="SUPFAM" id="SSF63380">
    <property type="entry name" value="Riboflavin synthase domain-like"/>
    <property type="match status" value="1"/>
</dbReference>
<evidence type="ECO:0000256" key="5">
    <source>
        <dbReference type="ARBA" id="ARBA00022723"/>
    </source>
</evidence>
<evidence type="ECO:0000256" key="2">
    <source>
        <dbReference type="ARBA" id="ARBA00022448"/>
    </source>
</evidence>
<dbReference type="InterPro" id="IPR019480">
    <property type="entry name" value="Dihydroorotate_DH_Fe-S-bd"/>
</dbReference>
<dbReference type="InterPro" id="IPR050353">
    <property type="entry name" value="PyrK_electron_transfer"/>
</dbReference>
<comment type="caution">
    <text evidence="14">The sequence shown here is derived from an EMBL/GenBank/DDBJ whole genome shotgun (WGS) entry which is preliminary data.</text>
</comment>
<evidence type="ECO:0000313" key="14">
    <source>
        <dbReference type="EMBL" id="GGF85749.1"/>
    </source>
</evidence>
<evidence type="ECO:0000313" key="15">
    <source>
        <dbReference type="Proteomes" id="UP000606044"/>
    </source>
</evidence>
<dbReference type="PIRSF" id="PIRSF006816">
    <property type="entry name" value="Cyc3_hyd_g"/>
    <property type="match status" value="1"/>
</dbReference>
<keyword evidence="2" id="KW-0813">Transport</keyword>
<feature type="binding site" evidence="12">
    <location>
        <position position="283"/>
    </location>
    <ligand>
        <name>[2Fe-2S] cluster</name>
        <dbReference type="ChEBI" id="CHEBI:190135"/>
    </ligand>
</feature>
<keyword evidence="4 12" id="KW-0001">2Fe-2S</keyword>
<keyword evidence="8 12" id="KW-0408">Iron</keyword>
<dbReference type="SUPFAM" id="SSF52343">
    <property type="entry name" value="Ferredoxin reductase-like, C-terminal NADP-linked domain"/>
    <property type="match status" value="1"/>
</dbReference>
<dbReference type="PANTHER" id="PTHR43513:SF3">
    <property type="entry name" value="DIHYDROOROTATE DEHYDROGENASE B (NAD(+)), ELECTRON TRANSFER SUBUNIT-RELATED"/>
    <property type="match status" value="1"/>
</dbReference>
<feature type="binding site" evidence="12">
    <location>
        <position position="267"/>
    </location>
    <ligand>
        <name>[2Fe-2S] cluster</name>
        <dbReference type="ChEBI" id="CHEBI:190135"/>
    </ligand>
</feature>
<evidence type="ECO:0000256" key="3">
    <source>
        <dbReference type="ARBA" id="ARBA00022630"/>
    </source>
</evidence>
<protein>
    <submittedName>
        <fullName evidence="14">Dihydroorotate dehydrogenase B (NAD(+)), electron transfer subunit</fullName>
    </submittedName>
</protein>
<evidence type="ECO:0000256" key="9">
    <source>
        <dbReference type="ARBA" id="ARBA00023014"/>
    </source>
</evidence>
<dbReference type="Gene3D" id="2.10.240.10">
    <property type="entry name" value="Dihydroorotate dehydrogenase, electron transfer subunit"/>
    <property type="match status" value="1"/>
</dbReference>
<keyword evidence="9 12" id="KW-0411">Iron-sulfur</keyword>
<comment type="similarity">
    <text evidence="1">Belongs to the PyrK family.</text>
</comment>
<feature type="domain" description="FAD-binding FR-type" evidence="13">
    <location>
        <begin position="29"/>
        <end position="137"/>
    </location>
</feature>
<keyword evidence="15" id="KW-1185">Reference proteome</keyword>
<dbReference type="InterPro" id="IPR017938">
    <property type="entry name" value="Riboflavin_synthase-like_b-brl"/>
</dbReference>
<evidence type="ECO:0000256" key="10">
    <source>
        <dbReference type="ARBA" id="ARBA00034078"/>
    </source>
</evidence>
<comment type="cofactor">
    <cofactor evidence="10">
        <name>[2Fe-2S] cluster</name>
        <dbReference type="ChEBI" id="CHEBI:190135"/>
    </cofactor>
</comment>
<feature type="binding site" evidence="11">
    <location>
        <begin position="112"/>
        <end position="113"/>
    </location>
    <ligand>
        <name>FAD</name>
        <dbReference type="ChEBI" id="CHEBI:57692"/>
    </ligand>
</feature>
<evidence type="ECO:0000256" key="4">
    <source>
        <dbReference type="ARBA" id="ARBA00022714"/>
    </source>
</evidence>
<keyword evidence="6 11" id="KW-0274">FAD</keyword>
<dbReference type="InterPro" id="IPR039261">
    <property type="entry name" value="FNR_nucleotide-bd"/>
</dbReference>
<keyword evidence="5 12" id="KW-0479">Metal-binding</keyword>
<dbReference type="PROSITE" id="PS51384">
    <property type="entry name" value="FAD_FR"/>
    <property type="match status" value="1"/>
</dbReference>
<dbReference type="InterPro" id="IPR017927">
    <property type="entry name" value="FAD-bd_FR_type"/>
</dbReference>
<evidence type="ECO:0000256" key="8">
    <source>
        <dbReference type="ARBA" id="ARBA00023004"/>
    </source>
</evidence>
<reference evidence="14" key="1">
    <citation type="journal article" date="2014" name="Int. J. Syst. Evol. Microbiol.">
        <title>Complete genome sequence of Corynebacterium casei LMG S-19264T (=DSM 44701T), isolated from a smear-ripened cheese.</title>
        <authorList>
            <consortium name="US DOE Joint Genome Institute (JGI-PGF)"/>
            <person name="Walter F."/>
            <person name="Albersmeier A."/>
            <person name="Kalinowski J."/>
            <person name="Ruckert C."/>
        </authorList>
    </citation>
    <scope>NUCLEOTIDE SEQUENCE</scope>
    <source>
        <strain evidence="14">CCM 7897</strain>
    </source>
</reference>
<feature type="binding site" evidence="11">
    <location>
        <begin position="88"/>
        <end position="91"/>
    </location>
    <ligand>
        <name>FAD</name>
        <dbReference type="ChEBI" id="CHEBI:57692"/>
    </ligand>
</feature>